<evidence type="ECO:0000313" key="1">
    <source>
        <dbReference type="EMBL" id="PMB69396.1"/>
    </source>
</evidence>
<organism evidence="1 2">
    <name type="scientific">Beauveria bassiana</name>
    <name type="common">White muscardine disease fungus</name>
    <name type="synonym">Tritirachium shiotae</name>
    <dbReference type="NCBI Taxonomy" id="176275"/>
    <lineage>
        <taxon>Eukaryota</taxon>
        <taxon>Fungi</taxon>
        <taxon>Dikarya</taxon>
        <taxon>Ascomycota</taxon>
        <taxon>Pezizomycotina</taxon>
        <taxon>Sordariomycetes</taxon>
        <taxon>Hypocreomycetidae</taxon>
        <taxon>Hypocreales</taxon>
        <taxon>Cordycipitaceae</taxon>
        <taxon>Beauveria</taxon>
    </lineage>
</organism>
<protein>
    <submittedName>
        <fullName evidence="1">Heat shock protein 12A</fullName>
    </submittedName>
</protein>
<dbReference type="Proteomes" id="UP000235728">
    <property type="component" value="Unassembled WGS sequence"/>
</dbReference>
<dbReference type="OMA" id="HCMENIT"/>
<reference evidence="1 2" key="1">
    <citation type="journal article" date="2016" name="Appl. Microbiol. Biotechnol.">
        <title>Characterization of T-DNA insertion mutants with decreased virulence in the entomopathogenic fungus Beauveria bassiana JEF-007.</title>
        <authorList>
            <person name="Kim S."/>
            <person name="Lee S.J."/>
            <person name="Nai Y.S."/>
            <person name="Yu J.S."/>
            <person name="Lee M.R."/>
            <person name="Yang Y.T."/>
            <person name="Kim J.S."/>
        </authorList>
    </citation>
    <scope>NUCLEOTIDE SEQUENCE [LARGE SCALE GENOMIC DNA]</scope>
    <source>
        <strain evidence="1 2">JEF-007</strain>
    </source>
</reference>
<dbReference type="Gene3D" id="3.30.420.40">
    <property type="match status" value="1"/>
</dbReference>
<dbReference type="EMBL" id="MRVG01000004">
    <property type="protein sequence ID" value="PMB69396.1"/>
    <property type="molecule type" value="Genomic_DNA"/>
</dbReference>
<keyword evidence="1" id="KW-0346">Stress response</keyword>
<sequence>MPSTIIVGIDFGTTFSGAAWAISKRPEDIQVITNWESETNGCSDRGKCPTHLQYGEIDHETPWGYNVPTDKDLVRWFKLLLLDEADLPSAVVENPQFKEVREQQGRLKTSPIELVACFLRSLWKHCMENITRALGSGEVASCRFHIVMTVPAIWPHYVQARMKSAADLAGMLQKRGANFSRGAPTLEFLSEPEAAALSALAEMHPRPDIKEDDIIIVCDAGGGTANFDDLITDKMGGSPWKGLDSADKRKFMKEIWENGIKSQFSGNNRKFCAEIPEGYLPDGAMGKRKRSQIITLDRYLFNELVEAYPDSTILNPASEKSSTLTISLAQMDSGLSWSGQTRLDSQHS</sequence>
<dbReference type="InterPro" id="IPR043129">
    <property type="entry name" value="ATPase_NBD"/>
</dbReference>
<proteinExistence type="predicted"/>
<evidence type="ECO:0000313" key="2">
    <source>
        <dbReference type="Proteomes" id="UP000235728"/>
    </source>
</evidence>
<comment type="caution">
    <text evidence="1">The sequence shown here is derived from an EMBL/GenBank/DDBJ whole genome shotgun (WGS) entry which is preliminary data.</text>
</comment>
<dbReference type="PANTHER" id="PTHR14187:SF5">
    <property type="entry name" value="HEAT SHOCK 70 KDA PROTEIN 12A"/>
    <property type="match status" value="1"/>
</dbReference>
<gene>
    <name evidence="1" type="primary">HSPA12A_1</name>
    <name evidence="1" type="ORF">BM221_004036</name>
</gene>
<name>A0A2N6NQ80_BEABA</name>
<dbReference type="PANTHER" id="PTHR14187">
    <property type="entry name" value="ALPHA KINASE/ELONGATION FACTOR 2 KINASE"/>
    <property type="match status" value="1"/>
</dbReference>
<dbReference type="CDD" id="cd10170">
    <property type="entry name" value="ASKHA_NBD_HSP70"/>
    <property type="match status" value="1"/>
</dbReference>
<dbReference type="SUPFAM" id="SSF53067">
    <property type="entry name" value="Actin-like ATPase domain"/>
    <property type="match status" value="1"/>
</dbReference>
<dbReference type="AlphaFoldDB" id="A0A2N6NQ80"/>
<accession>A0A2N6NQ80</accession>